<dbReference type="GO" id="GO:0046872">
    <property type="term" value="F:metal ion binding"/>
    <property type="evidence" value="ECO:0007669"/>
    <property type="project" value="InterPro"/>
</dbReference>
<dbReference type="InterPro" id="IPR001670">
    <property type="entry name" value="ADH_Fe/GldA"/>
</dbReference>
<keyword evidence="4" id="KW-0520">NAD</keyword>
<keyword evidence="8" id="KW-1185">Reference proteome</keyword>
<protein>
    <submittedName>
        <fullName evidence="7">NAD-dependent methanol dehydrogenase</fullName>
        <ecNumber evidence="7">1.1.1.244</ecNumber>
    </submittedName>
</protein>
<dbReference type="STRING" id="313367.JSE7799_01661"/>
<evidence type="ECO:0000259" key="5">
    <source>
        <dbReference type="Pfam" id="PF00465"/>
    </source>
</evidence>
<dbReference type="RefSeq" id="WP_055663199.1">
    <property type="nucleotide sequence ID" value="NZ_CYPR01000102.1"/>
</dbReference>
<dbReference type="PROSITE" id="PS00913">
    <property type="entry name" value="ADH_IRON_1"/>
    <property type="match status" value="1"/>
</dbReference>
<comment type="similarity">
    <text evidence="2">Belongs to the iron-containing alcohol dehydrogenase family.</text>
</comment>
<dbReference type="PANTHER" id="PTHR11496:SF102">
    <property type="entry name" value="ALCOHOL DEHYDROGENASE 4"/>
    <property type="match status" value="1"/>
</dbReference>
<evidence type="ECO:0000313" key="7">
    <source>
        <dbReference type="EMBL" id="CUH38942.1"/>
    </source>
</evidence>
<dbReference type="EMBL" id="CYPR01000102">
    <property type="protein sequence ID" value="CUH38942.1"/>
    <property type="molecule type" value="Genomic_DNA"/>
</dbReference>
<dbReference type="Gene3D" id="3.40.50.1970">
    <property type="match status" value="1"/>
</dbReference>
<dbReference type="AlphaFoldDB" id="A0A0M7BAV0"/>
<keyword evidence="3 7" id="KW-0560">Oxidoreductase</keyword>
<dbReference type="InterPro" id="IPR039697">
    <property type="entry name" value="Alcohol_dehydrogenase_Fe"/>
</dbReference>
<evidence type="ECO:0000256" key="2">
    <source>
        <dbReference type="ARBA" id="ARBA00007358"/>
    </source>
</evidence>
<comment type="cofactor">
    <cofactor evidence="1">
        <name>Fe cation</name>
        <dbReference type="ChEBI" id="CHEBI:24875"/>
    </cofactor>
</comment>
<accession>A0A0M7BAV0</accession>
<gene>
    <name evidence="7" type="primary">mdh_2</name>
    <name evidence="7" type="ORF">JSE7799_01661</name>
</gene>
<dbReference type="InterPro" id="IPR018211">
    <property type="entry name" value="ADH_Fe_CS"/>
</dbReference>
<evidence type="ECO:0000256" key="3">
    <source>
        <dbReference type="ARBA" id="ARBA00023002"/>
    </source>
</evidence>
<sequence>MTISLQLPDRILFGRGALDEAADLLADLGTRFLLVHAPSADAERVAAPLRNAGRTVETISTRGEPALSDLLKFLEHGRTVAPDAVIALGGGSVLDTGKALAALLPASGDPVRHLEVVGDGLPLDRPPLPFAAIPTTAGTGSEATRNAVIGLPEAGRKVSLRDARMMARLAIVDPALTESVPPALRLASGLDAVVQVIEPYLSNRANSFTDALCRDAIPRGLHALRAVMGAPDATAWHEMAFVSLTGGIALNNAGLGAVHGLAGVIGGRTGAAHGAICGRLLVPVLRMNLPRMDGPRPDEIRAWIDAAYGGLDAFEAWIDSQDLPKLDAMGVTSADRPAIADASVSSSSMRGNPVALTTDELQEIMAHAAA</sequence>
<name>A0A0M7BAV0_9RHOB</name>
<dbReference type="InterPro" id="IPR056798">
    <property type="entry name" value="ADH_Fe_C"/>
</dbReference>
<dbReference type="Pfam" id="PF00465">
    <property type="entry name" value="Fe-ADH"/>
    <property type="match status" value="1"/>
</dbReference>
<dbReference type="OrthoDB" id="9815791at2"/>
<evidence type="ECO:0000256" key="1">
    <source>
        <dbReference type="ARBA" id="ARBA00001962"/>
    </source>
</evidence>
<dbReference type="PANTHER" id="PTHR11496">
    <property type="entry name" value="ALCOHOL DEHYDROGENASE"/>
    <property type="match status" value="1"/>
</dbReference>
<proteinExistence type="inferred from homology"/>
<feature type="domain" description="Fe-containing alcohol dehydrogenase-like C-terminal" evidence="6">
    <location>
        <begin position="187"/>
        <end position="368"/>
    </location>
</feature>
<dbReference type="CDD" id="cd08183">
    <property type="entry name" value="Fe-ADH-like"/>
    <property type="match status" value="1"/>
</dbReference>
<dbReference type="Proteomes" id="UP000049455">
    <property type="component" value="Unassembled WGS sequence"/>
</dbReference>
<evidence type="ECO:0000313" key="8">
    <source>
        <dbReference type="Proteomes" id="UP000049455"/>
    </source>
</evidence>
<evidence type="ECO:0000256" key="4">
    <source>
        <dbReference type="ARBA" id="ARBA00023027"/>
    </source>
</evidence>
<feature type="domain" description="Alcohol dehydrogenase iron-type/glycerol dehydrogenase GldA" evidence="5">
    <location>
        <begin position="8"/>
        <end position="174"/>
    </location>
</feature>
<dbReference type="Pfam" id="PF25137">
    <property type="entry name" value="ADH_Fe_C"/>
    <property type="match status" value="1"/>
</dbReference>
<dbReference type="SUPFAM" id="SSF56796">
    <property type="entry name" value="Dehydroquinate synthase-like"/>
    <property type="match status" value="1"/>
</dbReference>
<organism evidence="7 8">
    <name type="scientific">Jannaschia seosinensis</name>
    <dbReference type="NCBI Taxonomy" id="313367"/>
    <lineage>
        <taxon>Bacteria</taxon>
        <taxon>Pseudomonadati</taxon>
        <taxon>Pseudomonadota</taxon>
        <taxon>Alphaproteobacteria</taxon>
        <taxon>Rhodobacterales</taxon>
        <taxon>Roseobacteraceae</taxon>
        <taxon>Jannaschia</taxon>
    </lineage>
</organism>
<reference evidence="7 8" key="1">
    <citation type="submission" date="2015-09" db="EMBL/GenBank/DDBJ databases">
        <authorList>
            <person name="Jackson K.R."/>
            <person name="Lunt B.L."/>
            <person name="Fisher J.N.B."/>
            <person name="Gardner A.V."/>
            <person name="Bailey M.E."/>
            <person name="Deus L.M."/>
            <person name="Earl A.S."/>
            <person name="Gibby P.D."/>
            <person name="Hartmann K.A."/>
            <person name="Liu J.E."/>
            <person name="Manci A.M."/>
            <person name="Nielsen D.A."/>
            <person name="Solomon M.B."/>
            <person name="Breakwell D.P."/>
            <person name="Burnett S.H."/>
            <person name="Grose J.H."/>
        </authorList>
    </citation>
    <scope>NUCLEOTIDE SEQUENCE [LARGE SCALE GENOMIC DNA]</scope>
    <source>
        <strain evidence="7 8">CECT 7799</strain>
    </source>
</reference>
<dbReference type="Gene3D" id="1.20.1090.10">
    <property type="entry name" value="Dehydroquinate synthase-like - alpha domain"/>
    <property type="match status" value="1"/>
</dbReference>
<dbReference type="GO" id="GO:0050093">
    <property type="term" value="F:methanol dehydrogenase (NAD+) activity"/>
    <property type="evidence" value="ECO:0007669"/>
    <property type="project" value="UniProtKB-EC"/>
</dbReference>
<evidence type="ECO:0000259" key="6">
    <source>
        <dbReference type="Pfam" id="PF25137"/>
    </source>
</evidence>
<dbReference type="EC" id="1.1.1.244" evidence="7"/>